<gene>
    <name evidence="1" type="ORF">SLEP1_g37352</name>
</gene>
<dbReference type="Proteomes" id="UP001054252">
    <property type="component" value="Unassembled WGS sequence"/>
</dbReference>
<dbReference type="AlphaFoldDB" id="A0AAV5KUR1"/>
<accession>A0AAV5KUR1</accession>
<organism evidence="1 2">
    <name type="scientific">Rubroshorea leprosula</name>
    <dbReference type="NCBI Taxonomy" id="152421"/>
    <lineage>
        <taxon>Eukaryota</taxon>
        <taxon>Viridiplantae</taxon>
        <taxon>Streptophyta</taxon>
        <taxon>Embryophyta</taxon>
        <taxon>Tracheophyta</taxon>
        <taxon>Spermatophyta</taxon>
        <taxon>Magnoliopsida</taxon>
        <taxon>eudicotyledons</taxon>
        <taxon>Gunneridae</taxon>
        <taxon>Pentapetalae</taxon>
        <taxon>rosids</taxon>
        <taxon>malvids</taxon>
        <taxon>Malvales</taxon>
        <taxon>Dipterocarpaceae</taxon>
        <taxon>Rubroshorea</taxon>
    </lineage>
</organism>
<protein>
    <recommendedName>
        <fullName evidence="3">Transposase</fullName>
    </recommendedName>
</protein>
<evidence type="ECO:0008006" key="3">
    <source>
        <dbReference type="Google" id="ProtNLM"/>
    </source>
</evidence>
<proteinExistence type="predicted"/>
<dbReference type="EMBL" id="BPVZ01000079">
    <property type="protein sequence ID" value="GKV28274.1"/>
    <property type="molecule type" value="Genomic_DNA"/>
</dbReference>
<evidence type="ECO:0000313" key="1">
    <source>
        <dbReference type="EMBL" id="GKV28274.1"/>
    </source>
</evidence>
<reference evidence="1 2" key="1">
    <citation type="journal article" date="2021" name="Commun. Biol.">
        <title>The genome of Shorea leprosula (Dipterocarpaceae) highlights the ecological relevance of drought in aseasonal tropical rainforests.</title>
        <authorList>
            <person name="Ng K.K.S."/>
            <person name="Kobayashi M.J."/>
            <person name="Fawcett J.A."/>
            <person name="Hatakeyama M."/>
            <person name="Paape T."/>
            <person name="Ng C.H."/>
            <person name="Ang C.C."/>
            <person name="Tnah L.H."/>
            <person name="Lee C.T."/>
            <person name="Nishiyama T."/>
            <person name="Sese J."/>
            <person name="O'Brien M.J."/>
            <person name="Copetti D."/>
            <person name="Mohd Noor M.I."/>
            <person name="Ong R.C."/>
            <person name="Putra M."/>
            <person name="Sireger I.Z."/>
            <person name="Indrioko S."/>
            <person name="Kosugi Y."/>
            <person name="Izuno A."/>
            <person name="Isagi Y."/>
            <person name="Lee S.L."/>
            <person name="Shimizu K.K."/>
        </authorList>
    </citation>
    <scope>NUCLEOTIDE SEQUENCE [LARGE SCALE GENOMIC DNA]</scope>
    <source>
        <strain evidence="1">214</strain>
    </source>
</reference>
<sequence length="59" mass="6926">MAARHRKDRSSIVRQRKERRWFPEELAAKVLKPRTPGGKSLEAQNTWLKIFILVGKLIN</sequence>
<name>A0AAV5KUR1_9ROSI</name>
<keyword evidence="2" id="KW-1185">Reference proteome</keyword>
<comment type="caution">
    <text evidence="1">The sequence shown here is derived from an EMBL/GenBank/DDBJ whole genome shotgun (WGS) entry which is preliminary data.</text>
</comment>
<evidence type="ECO:0000313" key="2">
    <source>
        <dbReference type="Proteomes" id="UP001054252"/>
    </source>
</evidence>